<feature type="compositionally biased region" description="Pro residues" evidence="1">
    <location>
        <begin position="654"/>
        <end position="663"/>
    </location>
</feature>
<dbReference type="STRING" id="1296100.A0A1B9FUV3"/>
<name>A0A1B9FUV3_9TREE</name>
<feature type="compositionally biased region" description="Pro residues" evidence="1">
    <location>
        <begin position="631"/>
        <end position="641"/>
    </location>
</feature>
<feature type="compositionally biased region" description="Basic and acidic residues" evidence="1">
    <location>
        <begin position="274"/>
        <end position="283"/>
    </location>
</feature>
<dbReference type="KEGG" id="kbi:30212598"/>
<feature type="compositionally biased region" description="Basic and acidic residues" evidence="1">
    <location>
        <begin position="667"/>
        <end position="700"/>
    </location>
</feature>
<feature type="compositionally biased region" description="Basic and acidic residues" evidence="1">
    <location>
        <begin position="374"/>
        <end position="389"/>
    </location>
</feature>
<feature type="compositionally biased region" description="Low complexity" evidence="1">
    <location>
        <begin position="103"/>
        <end position="121"/>
    </location>
</feature>
<feature type="compositionally biased region" description="Basic and acidic residues" evidence="1">
    <location>
        <begin position="43"/>
        <end position="56"/>
    </location>
</feature>
<feature type="compositionally biased region" description="Basic and acidic residues" evidence="1">
    <location>
        <begin position="537"/>
        <end position="546"/>
    </location>
</feature>
<evidence type="ECO:0000313" key="4">
    <source>
        <dbReference type="Proteomes" id="UP000092730"/>
    </source>
</evidence>
<reference evidence="2" key="3">
    <citation type="submission" date="2014-01" db="EMBL/GenBank/DDBJ databases">
        <title>Evolution of pathogenesis and genome organization in the Tremellales.</title>
        <authorList>
            <person name="Cuomo C."/>
            <person name="Litvintseva A."/>
            <person name="Heitman J."/>
            <person name="Chen Y."/>
            <person name="Sun S."/>
            <person name="Springer D."/>
            <person name="Dromer F."/>
            <person name="Young S."/>
            <person name="Zeng Q."/>
            <person name="Chapman S."/>
            <person name="Gujja S."/>
            <person name="Saif S."/>
            <person name="Birren B."/>
        </authorList>
    </citation>
    <scope>NUCLEOTIDE SEQUENCE</scope>
    <source>
        <strain evidence="2">CBS 10118</strain>
    </source>
</reference>
<dbReference type="Proteomes" id="UP000092730">
    <property type="component" value="Chromosome 8"/>
</dbReference>
<gene>
    <name evidence="2" type="ORF">I302_08199</name>
    <name evidence="3" type="ORF">I302_109055</name>
</gene>
<evidence type="ECO:0000313" key="3">
    <source>
        <dbReference type="EMBL" id="WVW86999.1"/>
    </source>
</evidence>
<dbReference type="EMBL" id="KI894025">
    <property type="protein sequence ID" value="OCF22549.1"/>
    <property type="molecule type" value="Genomic_DNA"/>
</dbReference>
<reference evidence="2" key="1">
    <citation type="submission" date="2013-07" db="EMBL/GenBank/DDBJ databases">
        <title>The Genome Sequence of Cryptococcus bestiolae CBS10118.</title>
        <authorList>
            <consortium name="The Broad Institute Genome Sequencing Platform"/>
            <person name="Cuomo C."/>
            <person name="Litvintseva A."/>
            <person name="Chen Y."/>
            <person name="Heitman J."/>
            <person name="Sun S."/>
            <person name="Springer D."/>
            <person name="Dromer F."/>
            <person name="Young S.K."/>
            <person name="Zeng Q."/>
            <person name="Gargeya S."/>
            <person name="Fitzgerald M."/>
            <person name="Abouelleil A."/>
            <person name="Alvarado L."/>
            <person name="Berlin A.M."/>
            <person name="Chapman S.B."/>
            <person name="Dewar J."/>
            <person name="Goldberg J."/>
            <person name="Griggs A."/>
            <person name="Gujja S."/>
            <person name="Hansen M."/>
            <person name="Howarth C."/>
            <person name="Imamovic A."/>
            <person name="Larimer J."/>
            <person name="McCowan C."/>
            <person name="Murphy C."/>
            <person name="Pearson M."/>
            <person name="Priest M."/>
            <person name="Roberts A."/>
            <person name="Saif S."/>
            <person name="Shea T."/>
            <person name="Sykes S."/>
            <person name="Wortman J."/>
            <person name="Nusbaum C."/>
            <person name="Birren B."/>
        </authorList>
    </citation>
    <scope>NUCLEOTIDE SEQUENCE [LARGE SCALE GENOMIC DNA]</scope>
    <source>
        <strain evidence="2">CBS 10118</strain>
    </source>
</reference>
<feature type="compositionally biased region" description="Basic and acidic residues" evidence="1">
    <location>
        <begin position="429"/>
        <end position="439"/>
    </location>
</feature>
<feature type="compositionally biased region" description="Basic and acidic residues" evidence="1">
    <location>
        <begin position="508"/>
        <end position="525"/>
    </location>
</feature>
<protein>
    <submittedName>
        <fullName evidence="2">Uncharacterized protein</fullName>
    </submittedName>
</protein>
<dbReference type="GO" id="GO:0005884">
    <property type="term" value="C:actin filament"/>
    <property type="evidence" value="ECO:0007669"/>
    <property type="project" value="TreeGrafter"/>
</dbReference>
<sequence length="730" mass="80327">MSEQALYTPPLPAGDPTGRDKALPPSGEVSANHGQVELPQLPRDPRKSISYEDLNDRPYPSNQATAPKPTPHTSVEERFPTPSLTSISAVSDSSSQMETGIQPSPSLSTIPSSSTPSTNIIQRQHNDGASPNKGIAESLDSLAKLRQFKAEVEATRQNTNLNKSTVLAGEMNPSQLAKMAESFIMQQQLKSGDASSAPDMTGQNVSTSAAEDKEKELKEKLLSKSQSRSMNISDNANKRERGRTDSPYNERALTSGQQENKRMRNDVSLPPHAPWDERARGGEYDYAPAPVKRDQNYENDRFRPPHADDPRFTRREQFTPTSERGNAALRYQRDVSGSGSGSGADRRYSAGNGGRSRTPPSVRNGRDVGSYANERGREEYRIEGQRLADRISGPGPATVPKYRPRSPSPPSRVPPRTYTNARPPSPPRPPRESRERDYPRPPSPPRHYPDPRTPVNASFGRRTDHPDPYDTYANARGPPTGPKGIAPDPYARAPSPGYGRPPPPPSREYGREQRYGYNQRAREASYSRGNPPPPPPEYRDQGRYDRPPPLPPAGNPLMHGAGVDTTNVVETLEALKAQISKLEKLVPTANTSAPPPPHQGYDTYADYTSSYERDRLREPHPREREYAYDSRPPPPPPPGNAYPPSMGGRDRPRPPSPPPPPPQHRGGVYEHEYDLGHGHGHGRGYDYEHGHEFDYDDRGHPGGRGGHGRGRGGRGRGGRGQRGRGGRGGR</sequence>
<feature type="compositionally biased region" description="Basic and acidic residues" evidence="1">
    <location>
        <begin position="291"/>
        <end position="317"/>
    </location>
</feature>
<reference evidence="3" key="2">
    <citation type="submission" date="2013-07" db="EMBL/GenBank/DDBJ databases">
        <authorList>
            <consortium name="The Broad Institute Genome Sequencing Platform"/>
            <person name="Cuomo C."/>
            <person name="Litvintseva A."/>
            <person name="Chen Y."/>
            <person name="Heitman J."/>
            <person name="Sun S."/>
            <person name="Springer D."/>
            <person name="Dromer F."/>
            <person name="Young S.K."/>
            <person name="Zeng Q."/>
            <person name="Gargeya S."/>
            <person name="Fitzgerald M."/>
            <person name="Abouelleil A."/>
            <person name="Alvarado L."/>
            <person name="Berlin A.M."/>
            <person name="Chapman S.B."/>
            <person name="Dewar J."/>
            <person name="Goldberg J."/>
            <person name="Griggs A."/>
            <person name="Gujja S."/>
            <person name="Hansen M."/>
            <person name="Howarth C."/>
            <person name="Imamovic A."/>
            <person name="Larimer J."/>
            <person name="McCowan C."/>
            <person name="Murphy C."/>
            <person name="Pearson M."/>
            <person name="Priest M."/>
            <person name="Roberts A."/>
            <person name="Saif S."/>
            <person name="Shea T."/>
            <person name="Sykes S."/>
            <person name="Wortman J."/>
            <person name="Nusbaum C."/>
            <person name="Birren B."/>
        </authorList>
    </citation>
    <scope>NUCLEOTIDE SEQUENCE</scope>
    <source>
        <strain evidence="3">CBS 10118</strain>
    </source>
</reference>
<dbReference type="VEuPathDB" id="FungiDB:I302_08199"/>
<feature type="compositionally biased region" description="Basic residues" evidence="1">
    <location>
        <begin position="706"/>
        <end position="730"/>
    </location>
</feature>
<dbReference type="PRINTS" id="PR01217">
    <property type="entry name" value="PRICHEXTENSN"/>
</dbReference>
<dbReference type="PANTHER" id="PTHR45691:SF6">
    <property type="entry name" value="PROTEIN DIAPHANOUS"/>
    <property type="match status" value="1"/>
</dbReference>
<dbReference type="GO" id="GO:0030041">
    <property type="term" value="P:actin filament polymerization"/>
    <property type="evidence" value="ECO:0007669"/>
    <property type="project" value="TreeGrafter"/>
</dbReference>
<dbReference type="AlphaFoldDB" id="A0A1B9FUV3"/>
<dbReference type="EMBL" id="CP144548">
    <property type="protein sequence ID" value="WVW86999.1"/>
    <property type="molecule type" value="Genomic_DNA"/>
</dbReference>
<feature type="compositionally biased region" description="Basic and acidic residues" evidence="1">
    <location>
        <begin position="611"/>
        <end position="628"/>
    </location>
</feature>
<reference evidence="3" key="4">
    <citation type="submission" date="2024-02" db="EMBL/GenBank/DDBJ databases">
        <title>Comparative genomics of Cryptococcus and Kwoniella reveals pathogenesis evolution and contrasting modes of karyotype evolution via chromosome fusion or intercentromeric recombination.</title>
        <authorList>
            <person name="Coelho M.A."/>
            <person name="David-Palma M."/>
            <person name="Shea T."/>
            <person name="Bowers K."/>
            <person name="McGinley-Smith S."/>
            <person name="Mohammad A.W."/>
            <person name="Gnirke A."/>
            <person name="Yurkov A.M."/>
            <person name="Nowrousian M."/>
            <person name="Sun S."/>
            <person name="Cuomo C.A."/>
            <person name="Heitman J."/>
        </authorList>
    </citation>
    <scope>NUCLEOTIDE SEQUENCE</scope>
    <source>
        <strain evidence="3">CBS 10118</strain>
    </source>
</reference>
<feature type="compositionally biased region" description="Polar residues" evidence="1">
    <location>
        <begin position="82"/>
        <end position="102"/>
    </location>
</feature>
<dbReference type="RefSeq" id="XP_019043619.1">
    <property type="nucleotide sequence ID" value="XM_019194783.1"/>
</dbReference>
<dbReference type="OrthoDB" id="2576242at2759"/>
<feature type="region of interest" description="Disordered" evidence="1">
    <location>
        <begin position="187"/>
        <end position="564"/>
    </location>
</feature>
<dbReference type="GeneID" id="30212598"/>
<evidence type="ECO:0000256" key="1">
    <source>
        <dbReference type="SAM" id="MobiDB-lite"/>
    </source>
</evidence>
<evidence type="ECO:0000313" key="2">
    <source>
        <dbReference type="EMBL" id="OCF22549.1"/>
    </source>
</evidence>
<feature type="region of interest" description="Disordered" evidence="1">
    <location>
        <begin position="1"/>
        <end position="138"/>
    </location>
</feature>
<dbReference type="PANTHER" id="PTHR45691">
    <property type="entry name" value="PROTEIN DIAPHANOUS"/>
    <property type="match status" value="1"/>
</dbReference>
<keyword evidence="4" id="KW-1185">Reference proteome</keyword>
<proteinExistence type="predicted"/>
<dbReference type="InterPro" id="IPR051412">
    <property type="entry name" value="Formin_Homology_Diaphanous_sf"/>
</dbReference>
<organism evidence="2">
    <name type="scientific">Kwoniella bestiolae CBS 10118</name>
    <dbReference type="NCBI Taxonomy" id="1296100"/>
    <lineage>
        <taxon>Eukaryota</taxon>
        <taxon>Fungi</taxon>
        <taxon>Dikarya</taxon>
        <taxon>Basidiomycota</taxon>
        <taxon>Agaricomycotina</taxon>
        <taxon>Tremellomycetes</taxon>
        <taxon>Tremellales</taxon>
        <taxon>Cryptococcaceae</taxon>
        <taxon>Kwoniella</taxon>
    </lineage>
</organism>
<feature type="compositionally biased region" description="Basic and acidic residues" evidence="1">
    <location>
        <begin position="210"/>
        <end position="222"/>
    </location>
</feature>
<feature type="region of interest" description="Disordered" evidence="1">
    <location>
        <begin position="587"/>
        <end position="730"/>
    </location>
</feature>
<accession>A0A1B9FUV3</accession>